<dbReference type="Pfam" id="PF00207">
    <property type="entry name" value="A2M"/>
    <property type="match status" value="1"/>
</dbReference>
<dbReference type="InterPro" id="IPR036055">
    <property type="entry name" value="LDL_receptor-like_sf"/>
</dbReference>
<dbReference type="InterPro" id="IPR002890">
    <property type="entry name" value="MG2"/>
</dbReference>
<proteinExistence type="predicted"/>
<protein>
    <submittedName>
        <fullName evidence="7">CD109 antigen</fullName>
    </submittedName>
</protein>
<dbReference type="KEGG" id="egl:EGR_03394"/>
<reference evidence="7 8" key="1">
    <citation type="journal article" date="2013" name="Nat. Genet.">
        <title>The genome of the hydatid tapeworm Echinococcus granulosus.</title>
        <authorList>
            <person name="Zheng H."/>
            <person name="Zhang W."/>
            <person name="Zhang L."/>
            <person name="Zhang Z."/>
            <person name="Li J."/>
            <person name="Lu G."/>
            <person name="Zhu Y."/>
            <person name="Wang Y."/>
            <person name="Huang Y."/>
            <person name="Liu J."/>
            <person name="Kang H."/>
            <person name="Chen J."/>
            <person name="Wang L."/>
            <person name="Chen A."/>
            <person name="Yu S."/>
            <person name="Gao Z."/>
            <person name="Jin L."/>
            <person name="Gu W."/>
            <person name="Wang Z."/>
            <person name="Zhao L."/>
            <person name="Shi B."/>
            <person name="Wen H."/>
            <person name="Lin R."/>
            <person name="Jones M.K."/>
            <person name="Brejova B."/>
            <person name="Vinar T."/>
            <person name="Zhao G."/>
            <person name="McManus D.P."/>
            <person name="Chen Z."/>
            <person name="Zhou Y."/>
            <person name="Wang S."/>
        </authorList>
    </citation>
    <scope>NUCLEOTIDE SEQUENCE [LARGE SCALE GENOMIC DNA]</scope>
</reference>
<dbReference type="InterPro" id="IPR002172">
    <property type="entry name" value="LDrepeatLR_classA_rpt"/>
</dbReference>
<dbReference type="SMART" id="SM00192">
    <property type="entry name" value="LDLa"/>
    <property type="match status" value="1"/>
</dbReference>
<comment type="caution">
    <text evidence="7">The sequence shown here is derived from an EMBL/GenBank/DDBJ whole genome shotgun (WGS) entry which is preliminary data.</text>
</comment>
<dbReference type="Proteomes" id="UP000019149">
    <property type="component" value="Unassembled WGS sequence"/>
</dbReference>
<name>W6ULA1_ECHGR</name>
<evidence type="ECO:0000313" key="7">
    <source>
        <dbReference type="EMBL" id="EUB61848.1"/>
    </source>
</evidence>
<dbReference type="SMART" id="SM01360">
    <property type="entry name" value="A2M"/>
    <property type="match status" value="1"/>
</dbReference>
<keyword evidence="1 2" id="KW-1015">Disulfide bond</keyword>
<dbReference type="GeneID" id="36339109"/>
<dbReference type="OrthoDB" id="6359008at2759"/>
<sequence length="1675" mass="190557">MSRRTRCCWRPSSLRRSDPIMVPNQASQGEYWLHLDGYIATNSSLLFQNRTMIQLYPKTVSLMIQTSKPIYHQNQVVRFRVIPVQPDLMPWFGSLVSVEVVDSSNNLFKRWLNPMTNIGGIIELDFALADQVNEGDWMIRARHEKHMVEKTFRVVEYWAALWDVNVTMLPRYSDEDFALTGLIQANYTSGKYVRGNASVIIEMRERGPDMWSKPPAGTVKRTITQMDGHAAFIVPLFELRSQLTGSVGGAEPSLANMDIWANVSVTNWWEGDTRTGWAFTQVFSANSNIKFLGGGVRLYKPGMYFTAYMVIFTADGRQPLYIGNRRVRLTISCAEGAELRRVFLPIPDDSLIQYTFRPVAEDTCTSLLLQASFIDEKSVVLATAYQRLFKFQSPSSTYLQLTTTTPQPQVGQYMVLNVETNYPVDTIHYLVTAGGNIITSDRISMRSMVTFRSFSIAISKAMAPICRILAFCIKNDGEILADSLTFFTNYSRINNVQIQVNRGKDLNLDTVEIRGFATPGSYLAVNVLHADLFRYDSPSFIQENDVVNEMSMYEAHAQMPYEFTWYNSASQVDRVYVPSPTYGADANSTVQKSGLVMFTDANFTKANFYHTCNETENPARALPCYATSGRECYSRAERCDGINQCVNWADEADCPENTTAPPKLRQLGSFEMLYRNWEDGAWMWHSTPVKPDGQIQFRVPLPKMEAGWVVGAFAMDVSEGLTLNHAPLRFDGARRFYFTLEVPEVGFWGEQFGVRVCLFNYWTYFLEALVRVNANPSIGVIRVPYGGLTTAWAPPYSVNETVETLVYLDAGESKYVYLPILPRNTGNNTFTICAFSFLGANCETRSIFVHMNGIPNYFHTSRFMDLTSSSRLFVNNFRVIVPEKFTVPEQRAHRFIPGSQKGVIITVLFAPKGDVIGPALSRNFEYASTENVLRLSYGAAENVFFELGFNLQLLFYLRGAGYLPNDVMLAGVNYCSIVLQRGFTYFDNSTGAFCNFRDHLDRPHALPTAFAIWNMLLARLTEWERWIFVEDETFVRTITFLMETQVNQTSGADPMLVGSWPVKGEGVVVVDRRFIPPVNETRWPNPTEREAHRRLPTAAMVVVSLRGAGTSPPSGRAADRASRVVSLAVGFIRQHVLNVDDLFAKIIATYALQVAAGANAQNELTQAMNQIQRRHLKADHVYYSNYPIPPPIYEIDQAGRRIENPRGEWPNDGYGVACSALVFLIKLETNAWSPAVHEAHDMVNWLTNQRNHVSGFTSTFDSLVALQALRKFALADKNRALYKMSVRQKISSLKQWEPEIWIVPDNYSTLSRTVYPPRSVWGDVTLAVEGTGLLTLQMDVSYNVEFPDIQREPLDPENPLRLYPSFDLECTPTFTGRNNSHMRMSVCGSWTGNHPLEPANESGMAVFEVRVPTGYVVLNNELRDYVQSGQVPRLMYARFRPHFVHFFFNKLTTERTCVEFNASRFYPVSNMTDHQICLAYEYYEPGRYNNSMYEVISLYTNTICSVCGSFQCPYCPDYNGAVFRQPSPLLLLVILLLTLQHHHWTLWWRLTIGVEPRDHIEMRTKGGTTELQSRREAQWTPGMGDPMHVRNRRIDATVPLASPPRPTELRKRRQHHARPPCDLVLATRRQPRATPLDCPIPSLHYYLQIYNSQRKRSPDEVESEKHTNRKVSKVK</sequence>
<dbReference type="Pfam" id="PF01835">
    <property type="entry name" value="MG2"/>
    <property type="match status" value="1"/>
</dbReference>
<feature type="region of interest" description="Disordered" evidence="3">
    <location>
        <begin position="1653"/>
        <end position="1675"/>
    </location>
</feature>
<feature type="region of interest" description="Disordered" evidence="3">
    <location>
        <begin position="1598"/>
        <end position="1620"/>
    </location>
</feature>
<feature type="disulfide bond" evidence="2">
    <location>
        <begin position="639"/>
        <end position="654"/>
    </location>
</feature>
<dbReference type="GO" id="GO:0004866">
    <property type="term" value="F:endopeptidase inhibitor activity"/>
    <property type="evidence" value="ECO:0007669"/>
    <property type="project" value="InterPro"/>
</dbReference>
<dbReference type="Gene3D" id="2.60.40.690">
    <property type="entry name" value="Alpha-macroglobulin, receptor-binding domain"/>
    <property type="match status" value="1"/>
</dbReference>
<dbReference type="InterPro" id="IPR050473">
    <property type="entry name" value="A2M/Complement_sys"/>
</dbReference>
<feature type="compositionally biased region" description="Basic and acidic residues" evidence="3">
    <location>
        <begin position="1656"/>
        <end position="1666"/>
    </location>
</feature>
<dbReference type="SMART" id="SM01359">
    <property type="entry name" value="A2M_N_2"/>
    <property type="match status" value="1"/>
</dbReference>
<dbReference type="Pfam" id="PF07677">
    <property type="entry name" value="A2M_recep"/>
    <property type="match status" value="1"/>
</dbReference>
<dbReference type="Gene3D" id="2.60.40.10">
    <property type="entry name" value="Immunoglobulins"/>
    <property type="match status" value="1"/>
</dbReference>
<dbReference type="PANTHER" id="PTHR11412:SF146">
    <property type="entry name" value="CD109 ANTIGEN"/>
    <property type="match status" value="1"/>
</dbReference>
<accession>W6ULA1</accession>
<dbReference type="InterPro" id="IPR011625">
    <property type="entry name" value="A2M_N_BRD"/>
</dbReference>
<dbReference type="STRING" id="6210.W6ULA1"/>
<dbReference type="InterPro" id="IPR001599">
    <property type="entry name" value="Macroglobln_a2"/>
</dbReference>
<keyword evidence="8" id="KW-1185">Reference proteome</keyword>
<gene>
    <name evidence="7" type="ORF">EGR_03394</name>
</gene>
<dbReference type="Pfam" id="PF07678">
    <property type="entry name" value="TED_complement"/>
    <property type="match status" value="1"/>
</dbReference>
<evidence type="ECO:0000313" key="8">
    <source>
        <dbReference type="Proteomes" id="UP000019149"/>
    </source>
</evidence>
<comment type="caution">
    <text evidence="2">Lacks conserved residue(s) required for the propagation of feature annotation.</text>
</comment>
<dbReference type="InterPro" id="IPR009048">
    <property type="entry name" value="A-macroglobulin_rcpt-bd"/>
</dbReference>
<dbReference type="PROSITE" id="PS50068">
    <property type="entry name" value="LDLRA_2"/>
    <property type="match status" value="1"/>
</dbReference>
<evidence type="ECO:0000256" key="1">
    <source>
        <dbReference type="ARBA" id="ARBA00023157"/>
    </source>
</evidence>
<organism evidence="7 8">
    <name type="scientific">Echinococcus granulosus</name>
    <name type="common">Hydatid tapeworm</name>
    <dbReference type="NCBI Taxonomy" id="6210"/>
    <lineage>
        <taxon>Eukaryota</taxon>
        <taxon>Metazoa</taxon>
        <taxon>Spiralia</taxon>
        <taxon>Lophotrochozoa</taxon>
        <taxon>Platyhelminthes</taxon>
        <taxon>Cestoda</taxon>
        <taxon>Eucestoda</taxon>
        <taxon>Cyclophyllidea</taxon>
        <taxon>Taeniidae</taxon>
        <taxon>Echinococcus</taxon>
        <taxon>Echinococcus granulosus group</taxon>
    </lineage>
</organism>
<dbReference type="SUPFAM" id="SSF48239">
    <property type="entry name" value="Terpenoid cyclases/Protein prenyltransferases"/>
    <property type="match status" value="1"/>
</dbReference>
<evidence type="ECO:0000259" key="4">
    <source>
        <dbReference type="SMART" id="SM01359"/>
    </source>
</evidence>
<evidence type="ECO:0000256" key="3">
    <source>
        <dbReference type="SAM" id="MobiDB-lite"/>
    </source>
</evidence>
<dbReference type="SMART" id="SM01361">
    <property type="entry name" value="A2M_recep"/>
    <property type="match status" value="1"/>
</dbReference>
<dbReference type="Gene3D" id="4.10.400.10">
    <property type="entry name" value="Low-density Lipoprotein Receptor"/>
    <property type="match status" value="1"/>
</dbReference>
<dbReference type="PANTHER" id="PTHR11412">
    <property type="entry name" value="MACROGLOBULIN / COMPLEMENT"/>
    <property type="match status" value="1"/>
</dbReference>
<dbReference type="InterPro" id="IPR008930">
    <property type="entry name" value="Terpenoid_cyclase/PrenylTrfase"/>
</dbReference>
<dbReference type="RefSeq" id="XP_024353044.1">
    <property type="nucleotide sequence ID" value="XM_024492643.1"/>
</dbReference>
<dbReference type="SUPFAM" id="SSF49410">
    <property type="entry name" value="Alpha-macroglobulin receptor domain"/>
    <property type="match status" value="1"/>
</dbReference>
<dbReference type="EMBL" id="APAU02000017">
    <property type="protein sequence ID" value="EUB61848.1"/>
    <property type="molecule type" value="Genomic_DNA"/>
</dbReference>
<dbReference type="OMA" id="IDSAFYT"/>
<feature type="domain" description="Alpha-2-macroglobulin bait region" evidence="4">
    <location>
        <begin position="399"/>
        <end position="535"/>
    </location>
</feature>
<dbReference type="InterPro" id="IPR013783">
    <property type="entry name" value="Ig-like_fold"/>
</dbReference>
<dbReference type="Gene3D" id="2.60.40.1930">
    <property type="match status" value="2"/>
</dbReference>
<evidence type="ECO:0000256" key="2">
    <source>
        <dbReference type="PROSITE-ProRule" id="PRU00124"/>
    </source>
</evidence>
<feature type="domain" description="Alpha-macroglobulin receptor-binding" evidence="6">
    <location>
        <begin position="1402"/>
        <end position="1493"/>
    </location>
</feature>
<dbReference type="InterPro" id="IPR011626">
    <property type="entry name" value="Alpha-macroglobulin_TED"/>
</dbReference>
<dbReference type="InterPro" id="IPR036595">
    <property type="entry name" value="A-macroglobulin_rcpt-bd_sf"/>
</dbReference>
<feature type="domain" description="Alpha-2-macroglobulin" evidence="5">
    <location>
        <begin position="681"/>
        <end position="772"/>
    </location>
</feature>
<dbReference type="Gene3D" id="1.50.10.20">
    <property type="match status" value="1"/>
</dbReference>
<evidence type="ECO:0000259" key="6">
    <source>
        <dbReference type="SMART" id="SM01361"/>
    </source>
</evidence>
<dbReference type="CTD" id="36339109"/>
<dbReference type="GO" id="GO:0005615">
    <property type="term" value="C:extracellular space"/>
    <property type="evidence" value="ECO:0007669"/>
    <property type="project" value="InterPro"/>
</dbReference>
<evidence type="ECO:0000259" key="5">
    <source>
        <dbReference type="SMART" id="SM01360"/>
    </source>
</evidence>
<dbReference type="Pfam" id="PF07703">
    <property type="entry name" value="A2M_BRD"/>
    <property type="match status" value="1"/>
</dbReference>